<reference evidence="3" key="1">
    <citation type="journal article" date="2019" name="Int. J. Syst. Evol. Microbiol.">
        <title>The Global Catalogue of Microorganisms (GCM) 10K type strain sequencing project: providing services to taxonomists for standard genome sequencing and annotation.</title>
        <authorList>
            <consortium name="The Broad Institute Genomics Platform"/>
            <consortium name="The Broad Institute Genome Sequencing Center for Infectious Disease"/>
            <person name="Wu L."/>
            <person name="Ma J."/>
        </authorList>
    </citation>
    <scope>NUCLEOTIDE SEQUENCE [LARGE SCALE GENOMIC DNA]</scope>
    <source>
        <strain evidence="3">JCM 17137</strain>
    </source>
</reference>
<gene>
    <name evidence="2" type="ORF">GCM10022402_43310</name>
</gene>
<evidence type="ECO:0000313" key="2">
    <source>
        <dbReference type="EMBL" id="GAA3760806.1"/>
    </source>
</evidence>
<protein>
    <submittedName>
        <fullName evidence="2">Uncharacterized protein</fullName>
    </submittedName>
</protein>
<dbReference type="EMBL" id="BAABDD010000031">
    <property type="protein sequence ID" value="GAA3760806.1"/>
    <property type="molecule type" value="Genomic_DNA"/>
</dbReference>
<organism evidence="2 3">
    <name type="scientific">Salinactinospora qingdaonensis</name>
    <dbReference type="NCBI Taxonomy" id="702744"/>
    <lineage>
        <taxon>Bacteria</taxon>
        <taxon>Bacillati</taxon>
        <taxon>Actinomycetota</taxon>
        <taxon>Actinomycetes</taxon>
        <taxon>Streptosporangiales</taxon>
        <taxon>Nocardiopsidaceae</taxon>
        <taxon>Salinactinospora</taxon>
    </lineage>
</organism>
<accession>A0ABP7GDE1</accession>
<name>A0ABP7GDE1_9ACTN</name>
<evidence type="ECO:0000256" key="1">
    <source>
        <dbReference type="SAM" id="MobiDB-lite"/>
    </source>
</evidence>
<dbReference type="Proteomes" id="UP001500908">
    <property type="component" value="Unassembled WGS sequence"/>
</dbReference>
<evidence type="ECO:0000313" key="3">
    <source>
        <dbReference type="Proteomes" id="UP001500908"/>
    </source>
</evidence>
<sequence length="70" mass="7639">MPIDHARKNQLNAIKDAYGVKHADAIALLDPPTSTNAMCFWTSSRPTAASAPTPTRWPTWNSSATTRATR</sequence>
<keyword evidence="3" id="KW-1185">Reference proteome</keyword>
<feature type="region of interest" description="Disordered" evidence="1">
    <location>
        <begin position="46"/>
        <end position="70"/>
    </location>
</feature>
<proteinExistence type="predicted"/>
<comment type="caution">
    <text evidence="2">The sequence shown here is derived from an EMBL/GenBank/DDBJ whole genome shotgun (WGS) entry which is preliminary data.</text>
</comment>